<dbReference type="RefSeq" id="WP_181873659.1">
    <property type="nucleotide sequence ID" value="NZ_QPJD01000018.1"/>
</dbReference>
<keyword evidence="2" id="KW-0808">Transferase</keyword>
<evidence type="ECO:0000259" key="1">
    <source>
        <dbReference type="Pfam" id="PF00899"/>
    </source>
</evidence>
<feature type="domain" description="THIF-type NAD/FAD binding fold" evidence="1">
    <location>
        <begin position="128"/>
        <end position="367"/>
    </location>
</feature>
<sequence length="402" mass="44713">MALNLNMKPMVKKIVFVRVKEQGLIRVGELFPDRAVEIEDENGFVLQLINLMDGTRTIKVILINLHGSGIRISESELSELISEFDALGFLDNSESTAYNSFSSMELERYKANLNYFSYFSNLENGPWEMQRRLNHARITVIGVGTLGSGVLFNLAGLGVGKVRIVDFDVVEWSNLNRQLLFKEEDIGRRKIDAARDFIHRFHSKLKLECISGEIRSTEDAEKAIADSDLVILCADQPHFLVERWVNQACVKKGIPFIGGGVNVVEGQLYTVVPGITGCLDCNYLLHSRQDDDYLQFIQSYLSSGFRMPSTAIAANYMLLTGMVCGELARLIAGTGPLQSEGKVVSIHFETLQTAIKMDFSSPVPDCPTCGQGEGLDPIFQFFRALEQGDISICKGGDFLEKS</sequence>
<keyword evidence="3" id="KW-1185">Reference proteome</keyword>
<accession>A0A368VMX3</accession>
<gene>
    <name evidence="2" type="ORF">DFP97_11841</name>
</gene>
<dbReference type="GO" id="GO:0005737">
    <property type="term" value="C:cytoplasm"/>
    <property type="evidence" value="ECO:0007669"/>
    <property type="project" value="TreeGrafter"/>
</dbReference>
<dbReference type="GO" id="GO:0008641">
    <property type="term" value="F:ubiquitin-like modifier activating enzyme activity"/>
    <property type="evidence" value="ECO:0007669"/>
    <property type="project" value="InterPro"/>
</dbReference>
<dbReference type="Pfam" id="PF00899">
    <property type="entry name" value="ThiF"/>
    <property type="match status" value="1"/>
</dbReference>
<dbReference type="SUPFAM" id="SSF69572">
    <property type="entry name" value="Activating enzymes of the ubiquitin-like proteins"/>
    <property type="match status" value="1"/>
</dbReference>
<evidence type="ECO:0000313" key="3">
    <source>
        <dbReference type="Proteomes" id="UP000252415"/>
    </source>
</evidence>
<keyword evidence="2" id="KW-0548">Nucleotidyltransferase</keyword>
<dbReference type="InterPro" id="IPR035985">
    <property type="entry name" value="Ubiquitin-activating_enz"/>
</dbReference>
<name>A0A368VMX3_9BACL</name>
<organism evidence="2 3">
    <name type="scientific">Paenibacillus prosopidis</name>
    <dbReference type="NCBI Taxonomy" id="630520"/>
    <lineage>
        <taxon>Bacteria</taxon>
        <taxon>Bacillati</taxon>
        <taxon>Bacillota</taxon>
        <taxon>Bacilli</taxon>
        <taxon>Bacillales</taxon>
        <taxon>Paenibacillaceae</taxon>
        <taxon>Paenibacillus</taxon>
    </lineage>
</organism>
<dbReference type="AlphaFoldDB" id="A0A368VMX3"/>
<dbReference type="InterPro" id="IPR000594">
    <property type="entry name" value="ThiF_NAD_FAD-bd"/>
</dbReference>
<comment type="caution">
    <text evidence="2">The sequence shown here is derived from an EMBL/GenBank/DDBJ whole genome shotgun (WGS) entry which is preliminary data.</text>
</comment>
<dbReference type="PANTHER" id="PTHR10953">
    <property type="entry name" value="UBIQUITIN-ACTIVATING ENZYME E1"/>
    <property type="match status" value="1"/>
</dbReference>
<dbReference type="EMBL" id="QPJD01000018">
    <property type="protein sequence ID" value="RCW42212.1"/>
    <property type="molecule type" value="Genomic_DNA"/>
</dbReference>
<protein>
    <submittedName>
        <fullName evidence="2">Molybdopterin/thiamine biosynthesis adenylyltransferase</fullName>
    </submittedName>
</protein>
<evidence type="ECO:0000313" key="2">
    <source>
        <dbReference type="EMBL" id="RCW42212.1"/>
    </source>
</evidence>
<dbReference type="Gene3D" id="3.40.50.720">
    <property type="entry name" value="NAD(P)-binding Rossmann-like Domain"/>
    <property type="match status" value="1"/>
</dbReference>
<dbReference type="InterPro" id="IPR045886">
    <property type="entry name" value="ThiF/MoeB/HesA"/>
</dbReference>
<reference evidence="2 3" key="1">
    <citation type="submission" date="2018-07" db="EMBL/GenBank/DDBJ databases">
        <title>Genomic Encyclopedia of Type Strains, Phase III (KMG-III): the genomes of soil and plant-associated and newly described type strains.</title>
        <authorList>
            <person name="Whitman W."/>
        </authorList>
    </citation>
    <scope>NUCLEOTIDE SEQUENCE [LARGE SCALE GENOMIC DNA]</scope>
    <source>
        <strain evidence="2 3">CECT 7506</strain>
    </source>
</reference>
<dbReference type="GO" id="GO:0004792">
    <property type="term" value="F:thiosulfate-cyanide sulfurtransferase activity"/>
    <property type="evidence" value="ECO:0007669"/>
    <property type="project" value="TreeGrafter"/>
</dbReference>
<dbReference type="GO" id="GO:0016779">
    <property type="term" value="F:nucleotidyltransferase activity"/>
    <property type="evidence" value="ECO:0007669"/>
    <property type="project" value="UniProtKB-KW"/>
</dbReference>
<proteinExistence type="predicted"/>
<dbReference type="PANTHER" id="PTHR10953:SF102">
    <property type="entry name" value="ADENYLYLTRANSFERASE AND SULFURTRANSFERASE MOCS3"/>
    <property type="match status" value="1"/>
</dbReference>
<dbReference type="Proteomes" id="UP000252415">
    <property type="component" value="Unassembled WGS sequence"/>
</dbReference>